<organism evidence="1 2">
    <name type="scientific">Lentinus brumalis</name>
    <dbReference type="NCBI Taxonomy" id="2498619"/>
    <lineage>
        <taxon>Eukaryota</taxon>
        <taxon>Fungi</taxon>
        <taxon>Dikarya</taxon>
        <taxon>Basidiomycota</taxon>
        <taxon>Agaricomycotina</taxon>
        <taxon>Agaricomycetes</taxon>
        <taxon>Polyporales</taxon>
        <taxon>Polyporaceae</taxon>
        <taxon>Lentinus</taxon>
    </lineage>
</organism>
<keyword evidence="2" id="KW-1185">Reference proteome</keyword>
<gene>
    <name evidence="1" type="ORF">OH76DRAFT_1488999</name>
</gene>
<dbReference type="Proteomes" id="UP000256964">
    <property type="component" value="Unassembled WGS sequence"/>
</dbReference>
<name>A0A371CNX7_9APHY</name>
<evidence type="ECO:0000313" key="2">
    <source>
        <dbReference type="Proteomes" id="UP000256964"/>
    </source>
</evidence>
<protein>
    <submittedName>
        <fullName evidence="1">Uncharacterized protein</fullName>
    </submittedName>
</protein>
<evidence type="ECO:0000313" key="1">
    <source>
        <dbReference type="EMBL" id="RDX42009.1"/>
    </source>
</evidence>
<accession>A0A371CNX7</accession>
<sequence>MWRWWLRIKKFDMKTPVDRGIRLLAVLDIGNFVRRYGFRFMAVFGEDSEPLRYILVTQSKWFHEGYLGMPEEQIPLYQPGQCEERARAYLQKFKVRRAAELPFRTLLVGEDPSLY</sequence>
<dbReference type="OrthoDB" id="3227112at2759"/>
<dbReference type="EMBL" id="KZ857495">
    <property type="protein sequence ID" value="RDX42009.1"/>
    <property type="molecule type" value="Genomic_DNA"/>
</dbReference>
<reference evidence="1 2" key="1">
    <citation type="journal article" date="2018" name="Biotechnol. Biofuels">
        <title>Integrative visual omics of the white-rot fungus Polyporus brumalis exposes the biotechnological potential of its oxidative enzymes for delignifying raw plant biomass.</title>
        <authorList>
            <person name="Miyauchi S."/>
            <person name="Rancon A."/>
            <person name="Drula E."/>
            <person name="Hage H."/>
            <person name="Chaduli D."/>
            <person name="Favel A."/>
            <person name="Grisel S."/>
            <person name="Henrissat B."/>
            <person name="Herpoel-Gimbert I."/>
            <person name="Ruiz-Duenas F.J."/>
            <person name="Chevret D."/>
            <person name="Hainaut M."/>
            <person name="Lin J."/>
            <person name="Wang M."/>
            <person name="Pangilinan J."/>
            <person name="Lipzen A."/>
            <person name="Lesage-Meessen L."/>
            <person name="Navarro D."/>
            <person name="Riley R."/>
            <person name="Grigoriev I.V."/>
            <person name="Zhou S."/>
            <person name="Raouche S."/>
            <person name="Rosso M.N."/>
        </authorList>
    </citation>
    <scope>NUCLEOTIDE SEQUENCE [LARGE SCALE GENOMIC DNA]</scope>
    <source>
        <strain evidence="1 2">BRFM 1820</strain>
    </source>
</reference>
<dbReference type="AlphaFoldDB" id="A0A371CNX7"/>
<proteinExistence type="predicted"/>